<feature type="compositionally biased region" description="Polar residues" evidence="2">
    <location>
        <begin position="870"/>
        <end position="904"/>
    </location>
</feature>
<dbReference type="AlphaFoldDB" id="Q23FU7"/>
<dbReference type="EMBL" id="GG662704">
    <property type="protein sequence ID" value="EAR95513.2"/>
    <property type="molecule type" value="Genomic_DNA"/>
</dbReference>
<dbReference type="InParanoid" id="Q23FU7"/>
<dbReference type="RefSeq" id="XP_001015758.2">
    <property type="nucleotide sequence ID" value="XM_001015758.2"/>
</dbReference>
<keyword evidence="1" id="KW-0175">Coiled coil</keyword>
<feature type="compositionally biased region" description="Polar residues" evidence="2">
    <location>
        <begin position="12"/>
        <end position="28"/>
    </location>
</feature>
<evidence type="ECO:0000313" key="4">
    <source>
        <dbReference type="Proteomes" id="UP000009168"/>
    </source>
</evidence>
<feature type="compositionally biased region" description="Polar residues" evidence="2">
    <location>
        <begin position="994"/>
        <end position="1009"/>
    </location>
</feature>
<feature type="region of interest" description="Disordered" evidence="2">
    <location>
        <begin position="870"/>
        <end position="909"/>
    </location>
</feature>
<dbReference type="HOGENOM" id="CLU_277652_0_0_1"/>
<keyword evidence="4" id="KW-1185">Reference proteome</keyword>
<dbReference type="GeneID" id="7845596"/>
<accession>Q23FU7</accession>
<organism evidence="3 4">
    <name type="scientific">Tetrahymena thermophila (strain SB210)</name>
    <dbReference type="NCBI Taxonomy" id="312017"/>
    <lineage>
        <taxon>Eukaryota</taxon>
        <taxon>Sar</taxon>
        <taxon>Alveolata</taxon>
        <taxon>Ciliophora</taxon>
        <taxon>Intramacronucleata</taxon>
        <taxon>Oligohymenophorea</taxon>
        <taxon>Hymenostomatida</taxon>
        <taxon>Tetrahymenina</taxon>
        <taxon>Tetrahymenidae</taxon>
        <taxon>Tetrahymena</taxon>
    </lineage>
</organism>
<reference evidence="4" key="1">
    <citation type="journal article" date="2006" name="PLoS Biol.">
        <title>Macronuclear genome sequence of the ciliate Tetrahymena thermophila, a model eukaryote.</title>
        <authorList>
            <person name="Eisen J.A."/>
            <person name="Coyne R.S."/>
            <person name="Wu M."/>
            <person name="Wu D."/>
            <person name="Thiagarajan M."/>
            <person name="Wortman J.R."/>
            <person name="Badger J.H."/>
            <person name="Ren Q."/>
            <person name="Amedeo P."/>
            <person name="Jones K.M."/>
            <person name="Tallon L.J."/>
            <person name="Delcher A.L."/>
            <person name="Salzberg S.L."/>
            <person name="Silva J.C."/>
            <person name="Haas B.J."/>
            <person name="Majoros W.H."/>
            <person name="Farzad M."/>
            <person name="Carlton J.M."/>
            <person name="Smith R.K. Jr."/>
            <person name="Garg J."/>
            <person name="Pearlman R.E."/>
            <person name="Karrer K.M."/>
            <person name="Sun L."/>
            <person name="Manning G."/>
            <person name="Elde N.C."/>
            <person name="Turkewitz A.P."/>
            <person name="Asai D.J."/>
            <person name="Wilkes D.E."/>
            <person name="Wang Y."/>
            <person name="Cai H."/>
            <person name="Collins K."/>
            <person name="Stewart B.A."/>
            <person name="Lee S.R."/>
            <person name="Wilamowska K."/>
            <person name="Weinberg Z."/>
            <person name="Ruzzo W.L."/>
            <person name="Wloga D."/>
            <person name="Gaertig J."/>
            <person name="Frankel J."/>
            <person name="Tsao C.-C."/>
            <person name="Gorovsky M.A."/>
            <person name="Keeling P.J."/>
            <person name="Waller R.F."/>
            <person name="Patron N.J."/>
            <person name="Cherry J.M."/>
            <person name="Stover N.A."/>
            <person name="Krieger C.J."/>
            <person name="del Toro C."/>
            <person name="Ryder H.F."/>
            <person name="Williamson S.C."/>
            <person name="Barbeau R.A."/>
            <person name="Hamilton E.P."/>
            <person name="Orias E."/>
        </authorList>
    </citation>
    <scope>NUCLEOTIDE SEQUENCE [LARGE SCALE GENOMIC DNA]</scope>
    <source>
        <strain evidence="4">SB210</strain>
    </source>
</reference>
<name>Q23FU7_TETTS</name>
<protein>
    <submittedName>
        <fullName evidence="3">Uncharacterized protein</fullName>
    </submittedName>
</protein>
<sequence length="1109" mass="128839">MKGILYQRRNSKSSQSGESNKIQSQEQPQKFNNIQQMNEQLQKLRQQYQQSNLKTDQIANSSNKKIQFQESPSKQDKINQNNSPYSINSNKQIQNQVNLISAAPPSNMQSFKSLEQMPATHQQQQEIKDLQQKIHEYAQSNQMLIERNAILENDLLLQRSQNNVLQHSNSHSNGVNSLNNTVNSINIDRQLQAALIEKLRLEEIIEFMKEENDKTLEELNIYKSKSDSLEKELKDTSQTVYQNQNQVQAFYSQNKKIEDQLKLSNIHFVNAQKKLSLLEKENKDLNEKLNFLEQEKKKISQKWHAASQNRKQEEKLKQRVKELEVELNEKSIECEEFKKKYVSTNTELRVYKEGEFNYKDVVENKFKELKTKWQEEIRQKDELLKQNNELLSQLEQFSQELQNLQQKCEKLQDEKCDIQQKSQSLQQQNEQLQILAVKKEISQGASQSVQLTRDELTKRLQQANQEITSLIKQNEESNQQILILQQDKHIMNKQIEEFLKQNEQLQDAINALLSENQQEQELLSHLTSKNIHGSGSKNHSTQQINVSMIQQKELDQEFQQSGIEKQKDKKAIILESEEYQKLIQSVESVNDETITEEIKQKIEIFVQYILFSATQNKDIGEIFVCNTCKQSCQNQNSNNNQKGFEKQYYEIKHLYDRLLIKYYNVQKKFQILEESGKIRQTGNLNSSFQINKNLVNQISPQEGSFEELHEQKSLASAYKSGAFLINQQKKNAEINDSFESIKQISSNQLNQNYINHQQTDQPLPLSYQIQQQSDLRLREANQQDDLQNINNSHNYHSNSTLNKSYNFTSALNSTNTNLIQNILKNDFNIKETLSENSQKMLNTILNKFLNTQGLNSSQLLNQSQQYKNSKSFGNLNETNSTGRLINNSGVRGTQENNQIINQVKSGPPTRTLERSLLRRNKSKENYHLNNSSGNLNNTSHNTSNNVMLNQSVDAHQRRYQEIHLNNLFAQQNKNASNGQTSYASTPYTNILKQRKNSNSYNQVNGTPSSTGGGYQSIHQLNRSFDGCQQSGSKGSNSSYSKFIKRKTGQNYQNNNNMSNYGNNQSGIKNNVFTNQQQVSFVPSDQQNYLQNQNKFNEFQYHSVPQYRQF</sequence>
<proteinExistence type="predicted"/>
<evidence type="ECO:0000256" key="1">
    <source>
        <dbReference type="SAM" id="Coils"/>
    </source>
</evidence>
<feature type="coiled-coil region" evidence="1">
    <location>
        <begin position="191"/>
        <end position="239"/>
    </location>
</feature>
<feature type="coiled-coil region" evidence="1">
    <location>
        <begin position="120"/>
        <end position="147"/>
    </location>
</feature>
<feature type="region of interest" description="Disordered" evidence="2">
    <location>
        <begin position="1"/>
        <end position="28"/>
    </location>
</feature>
<dbReference type="Proteomes" id="UP000009168">
    <property type="component" value="Unassembled WGS sequence"/>
</dbReference>
<dbReference type="KEGG" id="tet:TTHERM_00079170"/>
<evidence type="ECO:0000313" key="3">
    <source>
        <dbReference type="EMBL" id="EAR95513.2"/>
    </source>
</evidence>
<feature type="coiled-coil region" evidence="1">
    <location>
        <begin position="268"/>
        <end position="340"/>
    </location>
</feature>
<gene>
    <name evidence="3" type="ORF">TTHERM_00079170</name>
</gene>
<feature type="region of interest" description="Disordered" evidence="2">
    <location>
        <begin position="994"/>
        <end position="1018"/>
    </location>
</feature>
<evidence type="ECO:0000256" key="2">
    <source>
        <dbReference type="SAM" id="MobiDB-lite"/>
    </source>
</evidence>
<feature type="coiled-coil region" evidence="1">
    <location>
        <begin position="380"/>
        <end position="529"/>
    </location>
</feature>